<dbReference type="EMBL" id="CADEAL010001429">
    <property type="protein sequence ID" value="CAB1432342.1"/>
    <property type="molecule type" value="Genomic_DNA"/>
</dbReference>
<dbReference type="Proteomes" id="UP001153269">
    <property type="component" value="Unassembled WGS sequence"/>
</dbReference>
<comment type="caution">
    <text evidence="2">The sequence shown here is derived from an EMBL/GenBank/DDBJ whole genome shotgun (WGS) entry which is preliminary data.</text>
</comment>
<evidence type="ECO:0000256" key="1">
    <source>
        <dbReference type="SAM" id="MobiDB-lite"/>
    </source>
</evidence>
<sequence>MLRRRSLVRIHLHRLLPLTPPQAEEEESASDQLHVSVQNPLVHSPTPIFSSSVGVHMMPRCPHNPSGQSPVITRRVASWRSCGGSTGQRETRSESSWSCSGSGDNDCLLSESTRVRLCPVGSARPPVPAVLLRCAGQTCADSAEKLRHGVRRIRNDAHTVPQTPRSS</sequence>
<evidence type="ECO:0000313" key="3">
    <source>
        <dbReference type="Proteomes" id="UP001153269"/>
    </source>
</evidence>
<feature type="region of interest" description="Disordered" evidence="1">
    <location>
        <begin position="80"/>
        <end position="105"/>
    </location>
</feature>
<evidence type="ECO:0000313" key="2">
    <source>
        <dbReference type="EMBL" id="CAB1432342.1"/>
    </source>
</evidence>
<keyword evidence="3" id="KW-1185">Reference proteome</keyword>
<accession>A0A9N7UL75</accession>
<organism evidence="2 3">
    <name type="scientific">Pleuronectes platessa</name>
    <name type="common">European plaice</name>
    <dbReference type="NCBI Taxonomy" id="8262"/>
    <lineage>
        <taxon>Eukaryota</taxon>
        <taxon>Metazoa</taxon>
        <taxon>Chordata</taxon>
        <taxon>Craniata</taxon>
        <taxon>Vertebrata</taxon>
        <taxon>Euteleostomi</taxon>
        <taxon>Actinopterygii</taxon>
        <taxon>Neopterygii</taxon>
        <taxon>Teleostei</taxon>
        <taxon>Neoteleostei</taxon>
        <taxon>Acanthomorphata</taxon>
        <taxon>Carangaria</taxon>
        <taxon>Pleuronectiformes</taxon>
        <taxon>Pleuronectoidei</taxon>
        <taxon>Pleuronectidae</taxon>
        <taxon>Pleuronectes</taxon>
    </lineage>
</organism>
<reference evidence="2" key="1">
    <citation type="submission" date="2020-03" db="EMBL/GenBank/DDBJ databases">
        <authorList>
            <person name="Weist P."/>
        </authorList>
    </citation>
    <scope>NUCLEOTIDE SEQUENCE</scope>
</reference>
<name>A0A9N7UL75_PLEPL</name>
<proteinExistence type="predicted"/>
<dbReference type="AlphaFoldDB" id="A0A9N7UL75"/>
<protein>
    <submittedName>
        <fullName evidence="2">Uncharacterized protein</fullName>
    </submittedName>
</protein>
<gene>
    <name evidence="2" type="ORF">PLEPLA_LOCUS20405</name>
</gene>